<reference evidence="1" key="1">
    <citation type="submission" date="2023-06" db="EMBL/GenBank/DDBJ databases">
        <title>Genome-scale phylogeny and comparative genomics of the fungal order Sordariales.</title>
        <authorList>
            <consortium name="Lawrence Berkeley National Laboratory"/>
            <person name="Hensen N."/>
            <person name="Bonometti L."/>
            <person name="Westerberg I."/>
            <person name="Brannstrom I.O."/>
            <person name="Guillou S."/>
            <person name="Cros-Aarteil S."/>
            <person name="Calhoun S."/>
            <person name="Haridas S."/>
            <person name="Kuo A."/>
            <person name="Mondo S."/>
            <person name="Pangilinan J."/>
            <person name="Riley R."/>
            <person name="Labutti K."/>
            <person name="Andreopoulos B."/>
            <person name="Lipzen A."/>
            <person name="Chen C."/>
            <person name="Yanf M."/>
            <person name="Daum C."/>
            <person name="Ng V."/>
            <person name="Clum A."/>
            <person name="Steindorff A."/>
            <person name="Ohm R."/>
            <person name="Martin F."/>
            <person name="Silar P."/>
            <person name="Natvig D."/>
            <person name="Lalanne C."/>
            <person name="Gautier V."/>
            <person name="Ament-Velasquez S.L."/>
            <person name="Kruys A."/>
            <person name="Hutchinson M.I."/>
            <person name="Powell A.J."/>
            <person name="Barry K."/>
            <person name="Miller A.N."/>
            <person name="Grigoriev I.V."/>
            <person name="Debuchy R."/>
            <person name="Gladieux P."/>
            <person name="Thoren M.H."/>
            <person name="Johannesson H."/>
        </authorList>
    </citation>
    <scope>NUCLEOTIDE SEQUENCE</scope>
    <source>
        <strain evidence="1">CBS 540.89</strain>
    </source>
</reference>
<comment type="caution">
    <text evidence="1">The sequence shown here is derived from an EMBL/GenBank/DDBJ whole genome shotgun (WGS) entry which is preliminary data.</text>
</comment>
<accession>A0AA40EEY1</accession>
<dbReference type="EMBL" id="JAUKTV010000004">
    <property type="protein sequence ID" value="KAK0738994.1"/>
    <property type="molecule type" value="Genomic_DNA"/>
</dbReference>
<sequence length="407" mass="45801">METPTAGPRVARNLEVLRSIGEHIGDRKFLCNLCLTSKIFHLAFSPRLYRHLNTSRDAFRLSADNPNLIYNGTGLAASDRWHPSIDYSEALVQLYRQDLSHFGNLTYLAVDDLFDDLSRWRRQIHKGNSDYAHFFDGLCRDYAESGGHPLELRTLKCGLSIYPMSYEGLTGLTKLAYLEEVEIDNDGELHEDSGVFELHTAMSECKIVLQAFGPTNCPRFADSQCHTIAKKHTSFSANSPSSPMLLCSSEEHPELPVKLRMMELDLDRENYAHSRPPKQILEDLAASNGAALEGLVLNLADPDSIEFTDDVHPQDLVQPLSSITKLTQLRIMGPGYEENSSVLGKKLALACPNLQYIQFPDKDFKVRRYGPDSRDVELEEMGNCDFEAWEGAELLRFSTFHPVDAVS</sequence>
<evidence type="ECO:0000313" key="2">
    <source>
        <dbReference type="Proteomes" id="UP001172159"/>
    </source>
</evidence>
<dbReference type="AlphaFoldDB" id="A0AA40EEY1"/>
<gene>
    <name evidence="1" type="ORF">B0T21DRAFT_391273</name>
</gene>
<name>A0AA40EEY1_9PEZI</name>
<evidence type="ECO:0000313" key="1">
    <source>
        <dbReference type="EMBL" id="KAK0738994.1"/>
    </source>
</evidence>
<organism evidence="1 2">
    <name type="scientific">Apiosordaria backusii</name>
    <dbReference type="NCBI Taxonomy" id="314023"/>
    <lineage>
        <taxon>Eukaryota</taxon>
        <taxon>Fungi</taxon>
        <taxon>Dikarya</taxon>
        <taxon>Ascomycota</taxon>
        <taxon>Pezizomycotina</taxon>
        <taxon>Sordariomycetes</taxon>
        <taxon>Sordariomycetidae</taxon>
        <taxon>Sordariales</taxon>
        <taxon>Lasiosphaeriaceae</taxon>
        <taxon>Apiosordaria</taxon>
    </lineage>
</organism>
<dbReference type="Proteomes" id="UP001172159">
    <property type="component" value="Unassembled WGS sequence"/>
</dbReference>
<keyword evidence="2" id="KW-1185">Reference proteome</keyword>
<protein>
    <submittedName>
        <fullName evidence="1">Uncharacterized protein</fullName>
    </submittedName>
</protein>
<proteinExistence type="predicted"/>